<dbReference type="InterPro" id="IPR050196">
    <property type="entry name" value="Cytochrome_P450_Monoox"/>
</dbReference>
<evidence type="ECO:0000256" key="8">
    <source>
        <dbReference type="RuleBase" id="RU000461"/>
    </source>
</evidence>
<keyword evidence="4 8" id="KW-0560">Oxidoreductase</keyword>
<reference evidence="9 10" key="1">
    <citation type="journal article" date="2019" name="Nat. Ecol. Evol.">
        <title>Megaphylogeny resolves global patterns of mushroom evolution.</title>
        <authorList>
            <person name="Varga T."/>
            <person name="Krizsan K."/>
            <person name="Foldi C."/>
            <person name="Dima B."/>
            <person name="Sanchez-Garcia M."/>
            <person name="Sanchez-Ramirez S."/>
            <person name="Szollosi G.J."/>
            <person name="Szarkandi J.G."/>
            <person name="Papp V."/>
            <person name="Albert L."/>
            <person name="Andreopoulos W."/>
            <person name="Angelini C."/>
            <person name="Antonin V."/>
            <person name="Barry K.W."/>
            <person name="Bougher N.L."/>
            <person name="Buchanan P."/>
            <person name="Buyck B."/>
            <person name="Bense V."/>
            <person name="Catcheside P."/>
            <person name="Chovatia M."/>
            <person name="Cooper J."/>
            <person name="Damon W."/>
            <person name="Desjardin D."/>
            <person name="Finy P."/>
            <person name="Geml J."/>
            <person name="Haridas S."/>
            <person name="Hughes K."/>
            <person name="Justo A."/>
            <person name="Karasinski D."/>
            <person name="Kautmanova I."/>
            <person name="Kiss B."/>
            <person name="Kocsube S."/>
            <person name="Kotiranta H."/>
            <person name="LaButti K.M."/>
            <person name="Lechner B.E."/>
            <person name="Liimatainen K."/>
            <person name="Lipzen A."/>
            <person name="Lukacs Z."/>
            <person name="Mihaltcheva S."/>
            <person name="Morgado L.N."/>
            <person name="Niskanen T."/>
            <person name="Noordeloos M.E."/>
            <person name="Ohm R.A."/>
            <person name="Ortiz-Santana B."/>
            <person name="Ovrebo C."/>
            <person name="Racz N."/>
            <person name="Riley R."/>
            <person name="Savchenko A."/>
            <person name="Shiryaev A."/>
            <person name="Soop K."/>
            <person name="Spirin V."/>
            <person name="Szebenyi C."/>
            <person name="Tomsovsky M."/>
            <person name="Tulloss R.E."/>
            <person name="Uehling J."/>
            <person name="Grigoriev I.V."/>
            <person name="Vagvolgyi C."/>
            <person name="Papp T."/>
            <person name="Martin F.M."/>
            <person name="Miettinen O."/>
            <person name="Hibbett D.S."/>
            <person name="Nagy L.G."/>
        </authorList>
    </citation>
    <scope>NUCLEOTIDE SEQUENCE [LARGE SCALE GENOMIC DNA]</scope>
    <source>
        <strain evidence="9 10">FP101781</strain>
    </source>
</reference>
<organism evidence="9 10">
    <name type="scientific">Coprinellus micaceus</name>
    <name type="common">Glistening ink-cap mushroom</name>
    <name type="synonym">Coprinus micaceus</name>
    <dbReference type="NCBI Taxonomy" id="71717"/>
    <lineage>
        <taxon>Eukaryota</taxon>
        <taxon>Fungi</taxon>
        <taxon>Dikarya</taxon>
        <taxon>Basidiomycota</taxon>
        <taxon>Agaricomycotina</taxon>
        <taxon>Agaricomycetes</taxon>
        <taxon>Agaricomycetidae</taxon>
        <taxon>Agaricales</taxon>
        <taxon>Agaricineae</taxon>
        <taxon>Psathyrellaceae</taxon>
        <taxon>Coprinellus</taxon>
    </lineage>
</organism>
<keyword evidence="6 8" id="KW-0503">Monooxygenase</keyword>
<dbReference type="SUPFAM" id="SSF48264">
    <property type="entry name" value="Cytochrome P450"/>
    <property type="match status" value="1"/>
</dbReference>
<dbReference type="GO" id="GO:0004497">
    <property type="term" value="F:monooxygenase activity"/>
    <property type="evidence" value="ECO:0007669"/>
    <property type="project" value="UniProtKB-KW"/>
</dbReference>
<sequence>MGIELPPAISSALTQLPFLSSIGSALNGDQRNIPLVLGTVVVVLATSSVLKFYNGLKLVSHLPGLRTPFSPYSFLGFTAPVTWWNPGLKFLWEGRKDHYLYKYFGSENFSITPWISGAPLIVSSNLDVLRQTAFGSFRSDFEKPEEMSRALLFWGDNLAGTDGEIWRRHRRIVNPAFNNKLYQRVWAKTAELYEQMADAEGWGDKDTIDIEVVQKLTHKFTLLIISTCGFGLDFDWAEPPAPPDGRMTVQQAFKIVVDRNMAVTFMPRWVHKLVPTTYFREVDEAINEMSRFMKAQVTSRKAAVRSGNGDIDAFTLMVKANEEEGSKYKLNESELIGNVFVLLFAGHETTAVTLAAAMIYLALNPEIEKEVLQNIIEVVGWNGKPTFEDYGKLDKVLAVFLEVLRMYPSGHLMFRKATKDTTLKLPRPVGEEGADTIPIAKGTMMVIDMVGLQYNPRYFEDPESFKPSRWYGVSKDSDAFTAFSIGPRECIGRKFATVEAVALLALLLRDFKIEPLLLNGETLDAWKTRVLDAQLLITLGVSNASVRFVRRQKGTASS</sequence>
<evidence type="ECO:0000256" key="5">
    <source>
        <dbReference type="ARBA" id="ARBA00023004"/>
    </source>
</evidence>
<feature type="binding site" description="axial binding residue" evidence="7">
    <location>
        <position position="490"/>
    </location>
    <ligand>
        <name>heme</name>
        <dbReference type="ChEBI" id="CHEBI:30413"/>
    </ligand>
    <ligandPart>
        <name>Fe</name>
        <dbReference type="ChEBI" id="CHEBI:18248"/>
    </ligandPart>
</feature>
<dbReference type="PRINTS" id="PR00463">
    <property type="entry name" value="EP450I"/>
</dbReference>
<dbReference type="InterPro" id="IPR017972">
    <property type="entry name" value="Cyt_P450_CS"/>
</dbReference>
<dbReference type="PANTHER" id="PTHR24291:SF50">
    <property type="entry name" value="BIFUNCTIONAL ALBAFLAVENONE MONOOXYGENASE_TERPENE SYNTHASE"/>
    <property type="match status" value="1"/>
</dbReference>
<evidence type="ECO:0000256" key="4">
    <source>
        <dbReference type="ARBA" id="ARBA00023002"/>
    </source>
</evidence>
<keyword evidence="2 7" id="KW-0349">Heme</keyword>
<evidence type="ECO:0000256" key="7">
    <source>
        <dbReference type="PIRSR" id="PIRSR602401-1"/>
    </source>
</evidence>
<dbReference type="Gene3D" id="1.10.630.10">
    <property type="entry name" value="Cytochrome P450"/>
    <property type="match status" value="1"/>
</dbReference>
<comment type="caution">
    <text evidence="9">The sequence shown here is derived from an EMBL/GenBank/DDBJ whole genome shotgun (WGS) entry which is preliminary data.</text>
</comment>
<dbReference type="GO" id="GO:0020037">
    <property type="term" value="F:heme binding"/>
    <property type="evidence" value="ECO:0007669"/>
    <property type="project" value="InterPro"/>
</dbReference>
<dbReference type="Pfam" id="PF00067">
    <property type="entry name" value="p450"/>
    <property type="match status" value="1"/>
</dbReference>
<dbReference type="GO" id="GO:0016705">
    <property type="term" value="F:oxidoreductase activity, acting on paired donors, with incorporation or reduction of molecular oxygen"/>
    <property type="evidence" value="ECO:0007669"/>
    <property type="project" value="InterPro"/>
</dbReference>
<dbReference type="PROSITE" id="PS00086">
    <property type="entry name" value="CYTOCHROME_P450"/>
    <property type="match status" value="1"/>
</dbReference>
<proteinExistence type="inferred from homology"/>
<dbReference type="OrthoDB" id="1470350at2759"/>
<dbReference type="PANTHER" id="PTHR24291">
    <property type="entry name" value="CYTOCHROME P450 FAMILY 4"/>
    <property type="match status" value="1"/>
</dbReference>
<evidence type="ECO:0000256" key="2">
    <source>
        <dbReference type="ARBA" id="ARBA00022617"/>
    </source>
</evidence>
<accession>A0A4Y7SCB9</accession>
<keyword evidence="5 7" id="KW-0408">Iron</keyword>
<dbReference type="EMBL" id="QPFP01000206">
    <property type="protein sequence ID" value="TEB19146.1"/>
    <property type="molecule type" value="Genomic_DNA"/>
</dbReference>
<dbReference type="STRING" id="71717.A0A4Y7SCB9"/>
<dbReference type="GO" id="GO:0005506">
    <property type="term" value="F:iron ion binding"/>
    <property type="evidence" value="ECO:0007669"/>
    <property type="project" value="InterPro"/>
</dbReference>
<comment type="similarity">
    <text evidence="1 8">Belongs to the cytochrome P450 family.</text>
</comment>
<dbReference type="PRINTS" id="PR00385">
    <property type="entry name" value="P450"/>
</dbReference>
<dbReference type="InterPro" id="IPR036396">
    <property type="entry name" value="Cyt_P450_sf"/>
</dbReference>
<dbReference type="InterPro" id="IPR002401">
    <property type="entry name" value="Cyt_P450_E_grp-I"/>
</dbReference>
<evidence type="ECO:0000256" key="3">
    <source>
        <dbReference type="ARBA" id="ARBA00022723"/>
    </source>
</evidence>
<name>A0A4Y7SCB9_COPMI</name>
<comment type="cofactor">
    <cofactor evidence="7">
        <name>heme</name>
        <dbReference type="ChEBI" id="CHEBI:30413"/>
    </cofactor>
</comment>
<keyword evidence="3 7" id="KW-0479">Metal-binding</keyword>
<dbReference type="InterPro" id="IPR001128">
    <property type="entry name" value="Cyt_P450"/>
</dbReference>
<protein>
    <submittedName>
        <fullName evidence="9">Cytochrome P450</fullName>
    </submittedName>
</protein>
<evidence type="ECO:0000256" key="1">
    <source>
        <dbReference type="ARBA" id="ARBA00010617"/>
    </source>
</evidence>
<dbReference type="AlphaFoldDB" id="A0A4Y7SCB9"/>
<keyword evidence="10" id="KW-1185">Reference proteome</keyword>
<dbReference type="Proteomes" id="UP000298030">
    <property type="component" value="Unassembled WGS sequence"/>
</dbReference>
<evidence type="ECO:0000256" key="6">
    <source>
        <dbReference type="ARBA" id="ARBA00023033"/>
    </source>
</evidence>
<gene>
    <name evidence="9" type="ORF">FA13DRAFT_1647343</name>
</gene>
<evidence type="ECO:0000313" key="10">
    <source>
        <dbReference type="Proteomes" id="UP000298030"/>
    </source>
</evidence>
<evidence type="ECO:0000313" key="9">
    <source>
        <dbReference type="EMBL" id="TEB19146.1"/>
    </source>
</evidence>